<evidence type="ECO:0000313" key="1">
    <source>
        <dbReference type="EMBL" id="KAK7027640.1"/>
    </source>
</evidence>
<organism evidence="1 2">
    <name type="scientific">Favolaschia claudopus</name>
    <dbReference type="NCBI Taxonomy" id="2862362"/>
    <lineage>
        <taxon>Eukaryota</taxon>
        <taxon>Fungi</taxon>
        <taxon>Dikarya</taxon>
        <taxon>Basidiomycota</taxon>
        <taxon>Agaricomycotina</taxon>
        <taxon>Agaricomycetes</taxon>
        <taxon>Agaricomycetidae</taxon>
        <taxon>Agaricales</taxon>
        <taxon>Marasmiineae</taxon>
        <taxon>Mycenaceae</taxon>
        <taxon>Favolaschia</taxon>
    </lineage>
</organism>
<feature type="non-terminal residue" evidence="1">
    <location>
        <position position="1"/>
    </location>
</feature>
<comment type="caution">
    <text evidence="1">The sequence shown here is derived from an EMBL/GenBank/DDBJ whole genome shotgun (WGS) entry which is preliminary data.</text>
</comment>
<reference evidence="1 2" key="1">
    <citation type="journal article" date="2024" name="J Genomics">
        <title>Draft genome sequencing and assembly of Favolaschia claudopus CIRM-BRFM 2984 isolated from oak limbs.</title>
        <authorList>
            <person name="Navarro D."/>
            <person name="Drula E."/>
            <person name="Chaduli D."/>
            <person name="Cazenave R."/>
            <person name="Ahrendt S."/>
            <person name="Wang J."/>
            <person name="Lipzen A."/>
            <person name="Daum C."/>
            <person name="Barry K."/>
            <person name="Grigoriev I.V."/>
            <person name="Favel A."/>
            <person name="Rosso M.N."/>
            <person name="Martin F."/>
        </authorList>
    </citation>
    <scope>NUCLEOTIDE SEQUENCE [LARGE SCALE GENOMIC DNA]</scope>
    <source>
        <strain evidence="1 2">CIRM-BRFM 2984</strain>
    </source>
</reference>
<gene>
    <name evidence="1" type="ORF">R3P38DRAFT_2526430</name>
</gene>
<evidence type="ECO:0000313" key="2">
    <source>
        <dbReference type="Proteomes" id="UP001362999"/>
    </source>
</evidence>
<sequence>LLHIHGHSIRSVAACILDLVKFLDCRTDPAAVFKMDGDNQHQEEIVRCDAEDFSLSSFLRPCRNILIGVRQNTARRAVTSGVGPERAAMRLAATLLSEKHHHWQQVPSSQMFRPVLSPTVIPERINTFRAHGIFLALHCYLLQHGPHPISIWLLLSFICGKDTMLIPKHILEYMDPGVAKLLAAWYEFLPDSPVPPASDHSHPLRLFILEHWIPAIQPNLISDVRTPEEHKAWIITAFSIILFGHPDPWNHPEYLALREGFNKAFGRLRFNESLRSLRASAFLVAIYDRRVHRIEEVQDHLSYSVTSRHSDLTTPYLVKLFRLRVEEYLQGAGHPVELRDRIKAFGIPDEQFIATQGDPLLRANLLLRCGSDSDMRPTEDNWNLSFNFRGRSVSRLNVPEPLAFHTCFYSIEVDLNDGLRQLLLDPVVSVHGVSSRFTLWIHEQMVDPDHNAT</sequence>
<dbReference type="AlphaFoldDB" id="A0AAW0BQ32"/>
<name>A0AAW0BQ32_9AGAR</name>
<accession>A0AAW0BQ32</accession>
<dbReference type="Proteomes" id="UP001362999">
    <property type="component" value="Unassembled WGS sequence"/>
</dbReference>
<keyword evidence="2" id="KW-1185">Reference proteome</keyword>
<dbReference type="EMBL" id="JAWWNJ010000029">
    <property type="protein sequence ID" value="KAK7027640.1"/>
    <property type="molecule type" value="Genomic_DNA"/>
</dbReference>
<protein>
    <submittedName>
        <fullName evidence="1">Uncharacterized protein</fullName>
    </submittedName>
</protein>
<proteinExistence type="predicted"/>